<reference evidence="2 3" key="1">
    <citation type="submission" date="2020-07" db="EMBL/GenBank/DDBJ databases">
        <title>Endozoicomonas sp. nov., isolated from sediment.</title>
        <authorList>
            <person name="Gu T."/>
        </authorList>
    </citation>
    <scope>NUCLEOTIDE SEQUENCE [LARGE SCALE GENOMIC DNA]</scope>
    <source>
        <strain evidence="2 3">SM1973</strain>
    </source>
</reference>
<evidence type="ECO:0000313" key="2">
    <source>
        <dbReference type="EMBL" id="NYZ68030.1"/>
    </source>
</evidence>
<dbReference type="Proteomes" id="UP000569732">
    <property type="component" value="Unassembled WGS sequence"/>
</dbReference>
<accession>A0A853I251</accession>
<protein>
    <submittedName>
        <fullName evidence="2">Low temperature requirement protein A</fullName>
    </submittedName>
</protein>
<proteinExistence type="predicted"/>
<organism evidence="2 3">
    <name type="scientific">Spartinivicinus marinus</name>
    <dbReference type="NCBI Taxonomy" id="2994442"/>
    <lineage>
        <taxon>Bacteria</taxon>
        <taxon>Pseudomonadati</taxon>
        <taxon>Pseudomonadota</taxon>
        <taxon>Gammaproteobacteria</taxon>
        <taxon>Oceanospirillales</taxon>
        <taxon>Zooshikellaceae</taxon>
        <taxon>Spartinivicinus</taxon>
    </lineage>
</organism>
<name>A0A853I251_9GAMM</name>
<keyword evidence="1" id="KW-0472">Membrane</keyword>
<feature type="transmembrane region" description="Helical" evidence="1">
    <location>
        <begin position="311"/>
        <end position="329"/>
    </location>
</feature>
<evidence type="ECO:0000256" key="1">
    <source>
        <dbReference type="SAM" id="Phobius"/>
    </source>
</evidence>
<feature type="transmembrane region" description="Helical" evidence="1">
    <location>
        <begin position="113"/>
        <end position="132"/>
    </location>
</feature>
<feature type="transmembrane region" description="Helical" evidence="1">
    <location>
        <begin position="144"/>
        <end position="166"/>
    </location>
</feature>
<evidence type="ECO:0000313" key="3">
    <source>
        <dbReference type="Proteomes" id="UP000569732"/>
    </source>
</evidence>
<sequence>MKKILPPLHPRDPKEAHRAATQLELFFDLVSVIAIAALTASFHHALSEGHGLEKLPNFLLIFVSIWWVWMNYTWFSSAFDNGDATFRIFSFLIITGELIFTAGVPYVFKTLDFSFTLLGWIIMRLGMALLWLRAALASHRVKPVALRYLFGILLAQTLWTLLYFSIEPGTSLFLALACGIFALEFLVPIVAEQAGNTPWHRHHIVERYGLLHIIVLGEVLLSISFMFRGLFEDGMGVNTIIAALSALTIVFVIWWLYFIETAHLKSSKPSDQFIWSYIHVFLFVSTSILGAGFAGYLDFLQGHSHSSATTLMWYIHLSITCYLFTLWLIRDRFEPHSITRSVLLIASLFFATTPLWNSSLAITSMLMLLTLIIRAGCDQVPSPLLASTRLK</sequence>
<keyword evidence="1" id="KW-0812">Transmembrane</keyword>
<feature type="transmembrane region" description="Helical" evidence="1">
    <location>
        <begin position="280"/>
        <end position="299"/>
    </location>
</feature>
<keyword evidence="3" id="KW-1185">Reference proteome</keyword>
<feature type="transmembrane region" description="Helical" evidence="1">
    <location>
        <begin position="21"/>
        <end position="43"/>
    </location>
</feature>
<dbReference type="PANTHER" id="PTHR36840">
    <property type="entry name" value="BLL5714 PROTEIN"/>
    <property type="match status" value="1"/>
</dbReference>
<dbReference type="RefSeq" id="WP_180570046.1">
    <property type="nucleotide sequence ID" value="NZ_JACCKB010000033.1"/>
</dbReference>
<comment type="caution">
    <text evidence="2">The sequence shown here is derived from an EMBL/GenBank/DDBJ whole genome shotgun (WGS) entry which is preliminary data.</text>
</comment>
<gene>
    <name evidence="2" type="ORF">H0A36_18610</name>
</gene>
<dbReference type="AlphaFoldDB" id="A0A853I251"/>
<feature type="transmembrane region" description="Helical" evidence="1">
    <location>
        <begin position="341"/>
        <end position="373"/>
    </location>
</feature>
<feature type="transmembrane region" description="Helical" evidence="1">
    <location>
        <begin position="237"/>
        <end position="259"/>
    </location>
</feature>
<keyword evidence="1" id="KW-1133">Transmembrane helix</keyword>
<dbReference type="EMBL" id="JACCKB010000033">
    <property type="protein sequence ID" value="NYZ68030.1"/>
    <property type="molecule type" value="Genomic_DNA"/>
</dbReference>
<feature type="transmembrane region" description="Helical" evidence="1">
    <location>
        <begin position="86"/>
        <end position="107"/>
    </location>
</feature>
<feature type="transmembrane region" description="Helical" evidence="1">
    <location>
        <begin position="55"/>
        <end position="74"/>
    </location>
</feature>
<feature type="transmembrane region" description="Helical" evidence="1">
    <location>
        <begin position="172"/>
        <end position="190"/>
    </location>
</feature>
<dbReference type="InterPro" id="IPR010640">
    <property type="entry name" value="Low_temperature_requirement_A"/>
</dbReference>
<feature type="transmembrane region" description="Helical" evidence="1">
    <location>
        <begin position="210"/>
        <end position="231"/>
    </location>
</feature>
<dbReference type="PANTHER" id="PTHR36840:SF1">
    <property type="entry name" value="BLL5714 PROTEIN"/>
    <property type="match status" value="1"/>
</dbReference>
<dbReference type="Pfam" id="PF06772">
    <property type="entry name" value="LtrA"/>
    <property type="match status" value="1"/>
</dbReference>